<evidence type="ECO:0000256" key="1">
    <source>
        <dbReference type="SAM" id="MobiDB-lite"/>
    </source>
</evidence>
<dbReference type="PANTHER" id="PTHR28639:SF1">
    <property type="entry name" value="BCL-2-BINDING COMPONENT 3, ISOFORMS 3_4"/>
    <property type="match status" value="1"/>
</dbReference>
<dbReference type="AlphaFoldDB" id="A0A671RNN0"/>
<organism evidence="2 3">
    <name type="scientific">Sinocyclocheilus anshuiensis</name>
    <dbReference type="NCBI Taxonomy" id="1608454"/>
    <lineage>
        <taxon>Eukaryota</taxon>
        <taxon>Metazoa</taxon>
        <taxon>Chordata</taxon>
        <taxon>Craniata</taxon>
        <taxon>Vertebrata</taxon>
        <taxon>Euteleostomi</taxon>
        <taxon>Actinopterygii</taxon>
        <taxon>Neopterygii</taxon>
        <taxon>Teleostei</taxon>
        <taxon>Ostariophysi</taxon>
        <taxon>Cypriniformes</taxon>
        <taxon>Cyprinidae</taxon>
        <taxon>Cyprininae</taxon>
        <taxon>Sinocyclocheilus</taxon>
    </lineage>
</organism>
<dbReference type="InterPro" id="IPR031661">
    <property type="entry name" value="Bbc3"/>
</dbReference>
<dbReference type="Proteomes" id="UP000472260">
    <property type="component" value="Unassembled WGS sequence"/>
</dbReference>
<feature type="region of interest" description="Disordered" evidence="1">
    <location>
        <begin position="41"/>
        <end position="73"/>
    </location>
</feature>
<dbReference type="GO" id="GO:0043065">
    <property type="term" value="P:positive regulation of apoptotic process"/>
    <property type="evidence" value="ECO:0007669"/>
    <property type="project" value="InterPro"/>
</dbReference>
<protein>
    <submittedName>
        <fullName evidence="2">BCL2 binding component 3</fullName>
    </submittedName>
</protein>
<evidence type="ECO:0000313" key="2">
    <source>
        <dbReference type="Ensembl" id="ENSSANP00000085245.1"/>
    </source>
</evidence>
<dbReference type="GO" id="GO:0090200">
    <property type="term" value="P:positive regulation of release of cytochrome c from mitochondria"/>
    <property type="evidence" value="ECO:0007669"/>
    <property type="project" value="InterPro"/>
</dbReference>
<keyword evidence="3" id="KW-1185">Reference proteome</keyword>
<reference evidence="2" key="1">
    <citation type="submission" date="2025-08" db="UniProtKB">
        <authorList>
            <consortium name="Ensembl"/>
        </authorList>
    </citation>
    <scope>IDENTIFICATION</scope>
</reference>
<proteinExistence type="predicted"/>
<dbReference type="PANTHER" id="PTHR28639">
    <property type="entry name" value="BCL-2-BINDING COMPONENT 3"/>
    <property type="match status" value="1"/>
</dbReference>
<sequence>MINMCTLIYSREFCTINILYILYSSCFYLGTEQELSSPSERLLPLPDLLPDSHSSSEDSTSSSSTAEDDPRLEEQAVERVAIQLRAIGDEMNAVFLQRNAVPGWQNWRGLYHGLFAFVADTINALYQHGLR</sequence>
<reference evidence="2" key="2">
    <citation type="submission" date="2025-09" db="UniProtKB">
        <authorList>
            <consortium name="Ensembl"/>
        </authorList>
    </citation>
    <scope>IDENTIFICATION</scope>
</reference>
<name>A0A671RNN0_9TELE</name>
<accession>A0A671RNN0</accession>
<dbReference type="Ensembl" id="ENSSANT00000090608.1">
    <property type="protein sequence ID" value="ENSSANP00000085245.1"/>
    <property type="gene ID" value="ENSSANG00000042331.1"/>
</dbReference>
<dbReference type="GO" id="GO:0097193">
    <property type="term" value="P:intrinsic apoptotic signaling pathway"/>
    <property type="evidence" value="ECO:0007669"/>
    <property type="project" value="InterPro"/>
</dbReference>
<evidence type="ECO:0000313" key="3">
    <source>
        <dbReference type="Proteomes" id="UP000472260"/>
    </source>
</evidence>
<dbReference type="GO" id="GO:0005739">
    <property type="term" value="C:mitochondrion"/>
    <property type="evidence" value="ECO:0007669"/>
    <property type="project" value="InterPro"/>
</dbReference>
<feature type="compositionally biased region" description="Low complexity" evidence="1">
    <location>
        <begin position="41"/>
        <end position="65"/>
    </location>
</feature>